<dbReference type="RefSeq" id="XP_031427101.1">
    <property type="nucleotide sequence ID" value="XM_031571241.2"/>
</dbReference>
<protein>
    <submittedName>
        <fullName evidence="5">Uncharacterized protein LOC105890447</fullName>
    </submittedName>
</protein>
<dbReference type="PANTHER" id="PTHR32123:SF10">
    <property type="entry name" value="BICD FAMILY-LIKE CARGO ADAPTER 1-RELATED"/>
    <property type="match status" value="1"/>
</dbReference>
<gene>
    <name evidence="5" type="primary">LOC105890447</name>
</gene>
<reference evidence="5" key="1">
    <citation type="submission" date="2025-08" db="UniProtKB">
        <authorList>
            <consortium name="RefSeq"/>
        </authorList>
    </citation>
    <scope>IDENTIFICATION</scope>
</reference>
<evidence type="ECO:0000313" key="4">
    <source>
        <dbReference type="Proteomes" id="UP000515152"/>
    </source>
</evidence>
<keyword evidence="4" id="KW-1185">Reference proteome</keyword>
<dbReference type="Proteomes" id="UP000515152">
    <property type="component" value="Chromosome 8"/>
</dbReference>
<feature type="region of interest" description="Disordered" evidence="3">
    <location>
        <begin position="322"/>
        <end position="426"/>
    </location>
</feature>
<feature type="region of interest" description="Disordered" evidence="3">
    <location>
        <begin position="60"/>
        <end position="112"/>
    </location>
</feature>
<feature type="coiled-coil region" evidence="2">
    <location>
        <begin position="247"/>
        <end position="281"/>
    </location>
</feature>
<evidence type="ECO:0000256" key="1">
    <source>
        <dbReference type="ARBA" id="ARBA00023054"/>
    </source>
</evidence>
<sequence>MMDSVALPETEDQPETEVCVGQNVCTPRTILEGLVAPRHFGKPSLAAPGEGVEIVVPDAEGLSSLQSPQREELKESDSTENDVGHVLQENRVLSEESEDPVPQAEDSFGPAMSSPLRHYIDGTVPDLLRSGSPLQRRVSSPVSNTLKVVRREVELSRRRSLKLKAQVEKLHNRSTSDWTQQRPQVTEEVQSLLKLLLPLTDVDPTQPGSSGSEDPLDVALSQLQKVARVLALNHTKGNTEDGDSAVLQQALRDRDQAVTKKKAMERELLNSKTEMMNMNNQLLEAVQHRLELSLELEAWKEDFQLLLQQQVLSQQAQAQAQAEQSQKKGGLLGSFGRKTGKASPKTPPSPSPARLTPAAAAAPAVSTAKAPAEREAPNRWRVNFRRGRTSKGPDNTTKPEDNSKKQYLTQPSGGRRESQFHTVSLD</sequence>
<name>A0A6P8FUF1_CLUHA</name>
<dbReference type="GO" id="GO:0047496">
    <property type="term" value="P:vesicle transport along microtubule"/>
    <property type="evidence" value="ECO:0007669"/>
    <property type="project" value="TreeGrafter"/>
</dbReference>
<dbReference type="AlphaFoldDB" id="A0A6P8FUF1"/>
<evidence type="ECO:0000256" key="2">
    <source>
        <dbReference type="SAM" id="Coils"/>
    </source>
</evidence>
<feature type="compositionally biased region" description="Low complexity" evidence="3">
    <location>
        <begin position="352"/>
        <end position="370"/>
    </location>
</feature>
<dbReference type="OrthoDB" id="9451547at2759"/>
<organism evidence="4 5">
    <name type="scientific">Clupea harengus</name>
    <name type="common">Atlantic herring</name>
    <dbReference type="NCBI Taxonomy" id="7950"/>
    <lineage>
        <taxon>Eukaryota</taxon>
        <taxon>Metazoa</taxon>
        <taxon>Chordata</taxon>
        <taxon>Craniata</taxon>
        <taxon>Vertebrata</taxon>
        <taxon>Euteleostomi</taxon>
        <taxon>Actinopterygii</taxon>
        <taxon>Neopterygii</taxon>
        <taxon>Teleostei</taxon>
        <taxon>Clupei</taxon>
        <taxon>Clupeiformes</taxon>
        <taxon>Clupeoidei</taxon>
        <taxon>Clupeidae</taxon>
        <taxon>Clupea</taxon>
    </lineage>
</organism>
<keyword evidence="1 2" id="KW-0175">Coiled coil</keyword>
<proteinExistence type="predicted"/>
<dbReference type="PANTHER" id="PTHR32123">
    <property type="entry name" value="BICD FAMILY-LIKE CARGO ADAPTER"/>
    <property type="match status" value="1"/>
</dbReference>
<evidence type="ECO:0000256" key="3">
    <source>
        <dbReference type="SAM" id="MobiDB-lite"/>
    </source>
</evidence>
<evidence type="ECO:0000313" key="5">
    <source>
        <dbReference type="RefSeq" id="XP_031427101.1"/>
    </source>
</evidence>
<dbReference type="GeneID" id="105890447"/>
<dbReference type="KEGG" id="char:105890447"/>
<dbReference type="InterPro" id="IPR051149">
    <property type="entry name" value="Spindly/BICDR_Dynein_Adapter"/>
</dbReference>
<dbReference type="GO" id="GO:0055107">
    <property type="term" value="P:Golgi to secretory granule transport"/>
    <property type="evidence" value="ECO:0007669"/>
    <property type="project" value="TreeGrafter"/>
</dbReference>
<accession>A0A6P8FUF1</accession>